<keyword evidence="2 4" id="KW-0560">Oxidoreductase</keyword>
<evidence type="ECO:0000259" key="8">
    <source>
        <dbReference type="Pfam" id="PF00171"/>
    </source>
</evidence>
<dbReference type="GO" id="GO:0004029">
    <property type="term" value="F:aldehyde dehydrogenase (NAD+) activity"/>
    <property type="evidence" value="ECO:0007669"/>
    <property type="project" value="TreeGrafter"/>
</dbReference>
<evidence type="ECO:0000256" key="6">
    <source>
        <dbReference type="PROSITE-ProRule" id="PRU10007"/>
    </source>
</evidence>
<dbReference type="InterPro" id="IPR016162">
    <property type="entry name" value="Ald_DH_N"/>
</dbReference>
<organism evidence="9 10">
    <name type="scientific">Algimonas arctica</name>
    <dbReference type="NCBI Taxonomy" id="1479486"/>
    <lineage>
        <taxon>Bacteria</taxon>
        <taxon>Pseudomonadati</taxon>
        <taxon>Pseudomonadota</taxon>
        <taxon>Alphaproteobacteria</taxon>
        <taxon>Maricaulales</taxon>
        <taxon>Robiginitomaculaceae</taxon>
        <taxon>Algimonas</taxon>
    </lineage>
</organism>
<keyword evidence="10" id="KW-1185">Reference proteome</keyword>
<keyword evidence="3" id="KW-0520">NAD</keyword>
<dbReference type="GO" id="GO:0005737">
    <property type="term" value="C:cytoplasm"/>
    <property type="evidence" value="ECO:0007669"/>
    <property type="project" value="TreeGrafter"/>
</dbReference>
<reference evidence="9" key="2">
    <citation type="submission" date="2020-09" db="EMBL/GenBank/DDBJ databases">
        <authorList>
            <person name="Sun Q."/>
            <person name="Kim S."/>
        </authorList>
    </citation>
    <scope>NUCLEOTIDE SEQUENCE</scope>
    <source>
        <strain evidence="9">KCTC 32513</strain>
    </source>
</reference>
<comment type="caution">
    <text evidence="9">The sequence shown here is derived from an EMBL/GenBank/DDBJ whole genome shotgun (WGS) entry which is preliminary data.</text>
</comment>
<reference evidence="9" key="1">
    <citation type="journal article" date="2014" name="Int. J. Syst. Evol. Microbiol.">
        <title>Complete genome sequence of Corynebacterium casei LMG S-19264T (=DSM 44701T), isolated from a smear-ripened cheese.</title>
        <authorList>
            <consortium name="US DOE Joint Genome Institute (JGI-PGF)"/>
            <person name="Walter F."/>
            <person name="Albersmeier A."/>
            <person name="Kalinowski J."/>
            <person name="Ruckert C."/>
        </authorList>
    </citation>
    <scope>NUCLEOTIDE SEQUENCE</scope>
    <source>
        <strain evidence="9">KCTC 32513</strain>
    </source>
</reference>
<dbReference type="RefSeq" id="WP_189496797.1">
    <property type="nucleotide sequence ID" value="NZ_BMZH01000004.1"/>
</dbReference>
<evidence type="ECO:0000256" key="3">
    <source>
        <dbReference type="ARBA" id="ARBA00023027"/>
    </source>
</evidence>
<dbReference type="PANTHER" id="PTHR43570">
    <property type="entry name" value="ALDEHYDE DEHYDROGENASE"/>
    <property type="match status" value="1"/>
</dbReference>
<evidence type="ECO:0000256" key="4">
    <source>
        <dbReference type="PIRNR" id="PIRNR036492"/>
    </source>
</evidence>
<dbReference type="PANTHER" id="PTHR43570:SF20">
    <property type="entry name" value="ALDEHYDE DEHYDROGENASE ALDX-RELATED"/>
    <property type="match status" value="1"/>
</dbReference>
<feature type="active site" evidence="5">
    <location>
        <position position="261"/>
    </location>
</feature>
<name>A0A8J3G2B1_9PROT</name>
<gene>
    <name evidence="9" type="ORF">GCM10009069_13930</name>
</gene>
<evidence type="ECO:0000313" key="9">
    <source>
        <dbReference type="EMBL" id="GHA91930.1"/>
    </source>
</evidence>
<dbReference type="Pfam" id="PF00171">
    <property type="entry name" value="Aldedh"/>
    <property type="match status" value="1"/>
</dbReference>
<dbReference type="GO" id="GO:0006081">
    <property type="term" value="P:aldehyde metabolic process"/>
    <property type="evidence" value="ECO:0007669"/>
    <property type="project" value="InterPro"/>
</dbReference>
<dbReference type="CDD" id="cd07133">
    <property type="entry name" value="ALDH_CALDH_CalB"/>
    <property type="match status" value="1"/>
</dbReference>
<sequence>MVRINPEKAAAKSKLKTSDLQAALAVQKAAFKRTPYPAWSIRKARLEKLRDVIRAHEDDIKNAISEDFGNRSLLETDFADIVSSYNEIADQLKHGEKWMSRRKKKVELAQMGASAEIIPQPLGVVGVIVPWNYPLFLAASPMIGAMGAGNSVMVKMSEYTPKFSALFKKMMDETFSPEEVFVATGGVDVAQAFSGLAFDHLLFTGSTSVAKHVAKAAAENLVPCTLELGGKSPVIVAGDANIDDIIPQIALGKMMNAGQTCIAPDYALMPQAKINAFSDAMIKRAEEMYPTFAGNEQYTSVIADAHYARLQSLLEDAENKGATIRVAGNDDKQQLAKERRIPLTVVTGVNEDMKIMQEEIFGPLLPVMASETLDDQIGYVQDHARPLALYLFTKDAATKDRVLLETHAGGVSTNDTMWHISQSELPFGGVGPSGMGAYQGEKGFETFSHMKSVFHQSTGGIRHAIKGKLMAGIHAPYDEGSEKMVKMAKKQAGIK</sequence>
<comment type="similarity">
    <text evidence="1 4 7">Belongs to the aldehyde dehydrogenase family.</text>
</comment>
<feature type="domain" description="Aldehyde dehydrogenase" evidence="8">
    <location>
        <begin position="11"/>
        <end position="453"/>
    </location>
</feature>
<accession>A0A8J3G2B1</accession>
<dbReference type="AlphaFoldDB" id="A0A8J3G2B1"/>
<dbReference type="InterPro" id="IPR016161">
    <property type="entry name" value="Ald_DH/histidinol_DH"/>
</dbReference>
<dbReference type="InterPro" id="IPR029510">
    <property type="entry name" value="Ald_DH_CS_GLU"/>
</dbReference>
<dbReference type="InterPro" id="IPR015590">
    <property type="entry name" value="Aldehyde_DH_dom"/>
</dbReference>
<feature type="active site" evidence="5 6">
    <location>
        <position position="227"/>
    </location>
</feature>
<dbReference type="Gene3D" id="3.40.605.10">
    <property type="entry name" value="Aldehyde Dehydrogenase, Chain A, domain 1"/>
    <property type="match status" value="1"/>
</dbReference>
<dbReference type="Proteomes" id="UP000634004">
    <property type="component" value="Unassembled WGS sequence"/>
</dbReference>
<dbReference type="EMBL" id="BMZH01000004">
    <property type="protein sequence ID" value="GHA91930.1"/>
    <property type="molecule type" value="Genomic_DNA"/>
</dbReference>
<dbReference type="SUPFAM" id="SSF53720">
    <property type="entry name" value="ALDH-like"/>
    <property type="match status" value="1"/>
</dbReference>
<dbReference type="Gene3D" id="3.40.309.10">
    <property type="entry name" value="Aldehyde Dehydrogenase, Chain A, domain 2"/>
    <property type="match status" value="1"/>
</dbReference>
<dbReference type="PROSITE" id="PS00687">
    <property type="entry name" value="ALDEHYDE_DEHYDR_GLU"/>
    <property type="match status" value="1"/>
</dbReference>
<dbReference type="PIRSF" id="PIRSF036492">
    <property type="entry name" value="ALDH"/>
    <property type="match status" value="1"/>
</dbReference>
<evidence type="ECO:0000256" key="5">
    <source>
        <dbReference type="PIRSR" id="PIRSR036492-1"/>
    </source>
</evidence>
<dbReference type="InterPro" id="IPR016163">
    <property type="entry name" value="Ald_DH_C"/>
</dbReference>
<evidence type="ECO:0000256" key="1">
    <source>
        <dbReference type="ARBA" id="ARBA00009986"/>
    </source>
</evidence>
<evidence type="ECO:0000256" key="7">
    <source>
        <dbReference type="RuleBase" id="RU003345"/>
    </source>
</evidence>
<evidence type="ECO:0000256" key="2">
    <source>
        <dbReference type="ARBA" id="ARBA00023002"/>
    </source>
</evidence>
<protein>
    <recommendedName>
        <fullName evidence="4">Aldehyde dehydrogenase</fullName>
    </recommendedName>
</protein>
<proteinExistence type="inferred from homology"/>
<dbReference type="InterPro" id="IPR012394">
    <property type="entry name" value="Aldehyde_DH_NAD(P)"/>
</dbReference>
<evidence type="ECO:0000313" key="10">
    <source>
        <dbReference type="Proteomes" id="UP000634004"/>
    </source>
</evidence>